<dbReference type="InterPro" id="IPR010441">
    <property type="entry name" value="CH_2"/>
</dbReference>
<keyword evidence="1" id="KW-0175">Coiled coil</keyword>
<feature type="compositionally biased region" description="Polar residues" evidence="2">
    <location>
        <begin position="679"/>
        <end position="694"/>
    </location>
</feature>
<feature type="compositionally biased region" description="Basic and acidic residues" evidence="2">
    <location>
        <begin position="482"/>
        <end position="491"/>
    </location>
</feature>
<feature type="coiled-coil region" evidence="1">
    <location>
        <begin position="390"/>
        <end position="437"/>
    </location>
</feature>
<feature type="region of interest" description="Disordered" evidence="2">
    <location>
        <begin position="676"/>
        <end position="703"/>
    </location>
</feature>
<dbReference type="Gene3D" id="3.40.50.300">
    <property type="entry name" value="P-loop containing nucleotide triphosphate hydrolases"/>
    <property type="match status" value="1"/>
</dbReference>
<dbReference type="InterPro" id="IPR052634">
    <property type="entry name" value="Sperm_flagellar-bone_growth"/>
</dbReference>
<feature type="compositionally biased region" description="Basic residues" evidence="2">
    <location>
        <begin position="1420"/>
        <end position="1433"/>
    </location>
</feature>
<evidence type="ECO:0000256" key="1">
    <source>
        <dbReference type="SAM" id="Coils"/>
    </source>
</evidence>
<dbReference type="Pfam" id="PF00406">
    <property type="entry name" value="ADK"/>
    <property type="match status" value="1"/>
</dbReference>
<feature type="region of interest" description="Disordered" evidence="2">
    <location>
        <begin position="1237"/>
        <end position="1264"/>
    </location>
</feature>
<feature type="non-terminal residue" evidence="4">
    <location>
        <position position="1"/>
    </location>
</feature>
<protein>
    <recommendedName>
        <fullName evidence="3">Calponin-homology (CH) domain-containing protein</fullName>
    </recommendedName>
</protein>
<dbReference type="Gene3D" id="1.10.418.10">
    <property type="entry name" value="Calponin-like domain"/>
    <property type="match status" value="1"/>
</dbReference>
<feature type="region of interest" description="Disordered" evidence="2">
    <location>
        <begin position="984"/>
        <end position="1020"/>
    </location>
</feature>
<dbReference type="PROSITE" id="PS50021">
    <property type="entry name" value="CH"/>
    <property type="match status" value="1"/>
</dbReference>
<dbReference type="PANTHER" id="PTHR14919">
    <property type="entry name" value="KPL2-RELATED"/>
    <property type="match status" value="1"/>
</dbReference>
<evidence type="ECO:0000256" key="2">
    <source>
        <dbReference type="SAM" id="MobiDB-lite"/>
    </source>
</evidence>
<dbReference type="SUPFAM" id="SSF52540">
    <property type="entry name" value="P-loop containing nucleoside triphosphate hydrolases"/>
    <property type="match status" value="1"/>
</dbReference>
<feature type="compositionally biased region" description="Low complexity" evidence="2">
    <location>
        <begin position="984"/>
        <end position="993"/>
    </location>
</feature>
<dbReference type="InterPro" id="IPR036872">
    <property type="entry name" value="CH_dom_sf"/>
</dbReference>
<feature type="domain" description="Calponin-homology (CH)" evidence="3">
    <location>
        <begin position="1"/>
        <end position="100"/>
    </location>
</feature>
<evidence type="ECO:0000259" key="3">
    <source>
        <dbReference type="PROSITE" id="PS50021"/>
    </source>
</evidence>
<feature type="compositionally biased region" description="Polar residues" evidence="2">
    <location>
        <begin position="1251"/>
        <end position="1264"/>
    </location>
</feature>
<feature type="compositionally biased region" description="Low complexity" evidence="2">
    <location>
        <begin position="1000"/>
        <end position="1012"/>
    </location>
</feature>
<organism evidence="4">
    <name type="scientific">Schistocephalus solidus</name>
    <name type="common">Tapeworm</name>
    <dbReference type="NCBI Taxonomy" id="70667"/>
    <lineage>
        <taxon>Eukaryota</taxon>
        <taxon>Metazoa</taxon>
        <taxon>Spiralia</taxon>
        <taxon>Lophotrochozoa</taxon>
        <taxon>Platyhelminthes</taxon>
        <taxon>Cestoda</taxon>
        <taxon>Eucestoda</taxon>
        <taxon>Diphyllobothriidea</taxon>
        <taxon>Diphyllobothriidae</taxon>
        <taxon>Schistocephalus</taxon>
    </lineage>
</organism>
<dbReference type="Pfam" id="PF22946">
    <property type="entry name" value="SPEF2_D5"/>
    <property type="match status" value="1"/>
</dbReference>
<feature type="region of interest" description="Disordered" evidence="2">
    <location>
        <begin position="482"/>
        <end position="503"/>
    </location>
</feature>
<dbReference type="InterPro" id="IPR001715">
    <property type="entry name" value="CH_dom"/>
</dbReference>
<dbReference type="InterPro" id="IPR054517">
    <property type="entry name" value="SPEF2_D5"/>
</dbReference>
<feature type="region of interest" description="Disordered" evidence="2">
    <location>
        <begin position="1418"/>
        <end position="1457"/>
    </location>
</feature>
<dbReference type="GO" id="GO:0005737">
    <property type="term" value="C:cytoplasm"/>
    <property type="evidence" value="ECO:0007669"/>
    <property type="project" value="UniProtKB-ARBA"/>
</dbReference>
<name>A0A0V0J9B7_SCHSO</name>
<gene>
    <name evidence="4" type="ORF">TR137238</name>
</gene>
<dbReference type="Pfam" id="PF06294">
    <property type="entry name" value="CH_2"/>
    <property type="match status" value="1"/>
</dbReference>
<dbReference type="InterPro" id="IPR027417">
    <property type="entry name" value="P-loop_NTPase"/>
</dbReference>
<evidence type="ECO:0000313" key="4">
    <source>
        <dbReference type="EMBL" id="JAP62379.1"/>
    </source>
</evidence>
<sequence>ELCRWAAAVLDIELNQENLGERLSNGYLFAMLIHKYDLLSDLSIIINSSSNEAKIRNFDRIRPTLNILGIRTTPRFIADIINVKPRAASDLLYKLYVGLKLKQKLNISLHSLKQLYLARNLSVEYEENSKFVQKLRKLVPRDSDVILGELQKQYEQQQQAHELLARKELVREEQQRNSDVQMRRQALIQRSRALRLAQSRIMADLESAQSIRPVVTRKLSQIYRDQKKAERIISNGEAMLKHLDGFDEKLERNNQIRHQLLNLWGDETQKGGDFEVNKLEKIVSLPSEEMAMGYIKEVKQSIAEQLRTKEAREQRRRVVLLNASRIHHIHQEEKRNQIIAEQLERRSQLEKRLSTQLQQLHHEKETIIANRILRETQLRQQREENFKVIMDREQEALKQQKLEREEEAREIAEKIKNEREQRRVEKYTRHLHQIRVEIVLPIVDFATKIAEYREMTGRLIPISLFRQWRKLLLTGKPLFPESHRADREMGKTNETPAQRENSAEVLEDRETLLDEQDLQDYTNILGEWKLACKGRLRFFDYATGNELDGPDLATEEPEPADIKPTRLVSSTSSRNSRKGVHSAWEKLLVPEDLNQNEVLQHLVDRIYQLAQPPKEEKLTGRLPSVPLRGAILGKPLTGKTTIANLLQLNAGIAAIRPKDLLLEAVALAKELEVRESAEKSAQQTENTSEPSAHESTAMKAHKQLASGAEVDTDVLVDLILDKIREIPCGVGWLLDGFPSTVEQARLLEQKLNALLHKADEVSSLTNHSISGFLPVAEQSPKFQGLDFIVVLEENDADLIERFLDISKASKLIPDPEPLVKDHEEEVETGKVTNNSPHVDPKFFNLHAKMVNFEEQLPRIEAFYRKHSECCAFHHLSTPEGQSQPELTKRELELTLTLSNEENLPAGCAAAYVAVYRLLEDHLKDNIGAYATVDVSGTSAKSDLSVQGVPTPCTEGANNPAGEGHTIPQIAGDKEAVIEAPLPEPLADALPGAGNDPLQSPTPVVPTTNVETPGTLQTGSLNPSDAVTAYVGANPCKEVALLMTKFWVRSETVYSENIRLICRLLRQQRESIIRHLFDCRNDMAVFVRRPDELQPLVTEFQKDFNKIPLKLRHDQETMAELHCRLDDLRDHLYDQIDSMKAESEAKLRIRLGMEKWMPEKMTLISNLYMLLLQTELDRFQDRLRLILDFYASAGSASGAKPDAESSPPDVLDLSQSEYKRLPMLDVLPFEQIRILEEASESEFPSPSRRNEPASNRPTLSMRSASNAKVLAGLPRSTRAGHKSGQGVDVSSYPLPTDAEGLVDAFQVDIPVIGKGASQDQIMAAVATYGPGPLNAQMIIQAVQGTARTKASSQSTRHTARTEVAPSAVSGDLLTGNAAPPTDTNLKFIFDVTVCALKILQSTFLTQQARLCPELVEDAKGTAKKTKRKTSRHTSRARELHTELSEPSGSSFEDEASREMHVKLPKEELSAITKEVEHTAFRLKLVRSMALAVLGDLKTKVADCKAVVNAWIGLRMLKSHDAINRLVALMRDTIENGKIIQGRLLLSAEEVGITDILLHKTESYLTLDFERVPVKSSESPQACSGFSLLEIQRLIGEFRRRAPAGLIAETKFVTSLMPYLLCRTSPQVERPPATPEPVAGSDLALVVALEVAKTYRVPQTLVDNASASHIDFVDWRRFMLAVLEENANQQADSSTRRSPSQLDLVALAKRFCLLDQARGRRGDLNRGSETLLGIQLTRSQFQFACISWWNDIEVASEMQNLLFEIFREPELSELQGILLHQGCQFASDPAGPTCGPPKDKHRLLCDDLAICLSAFVATSGVEGLLIAMATLNCVPLPPCCIQLFAGNMAVGGGKEPTSDLIVSYEVLGKLIDFAAQYNPRE</sequence>
<accession>A0A0V0J9B7</accession>
<feature type="non-terminal residue" evidence="4">
    <location>
        <position position="1879"/>
    </location>
</feature>
<dbReference type="EMBL" id="GEEE01000846">
    <property type="protein sequence ID" value="JAP62379.1"/>
    <property type="molecule type" value="Transcribed_RNA"/>
</dbReference>
<proteinExistence type="predicted"/>
<reference evidence="4" key="1">
    <citation type="submission" date="2016-01" db="EMBL/GenBank/DDBJ databases">
        <title>Reference transcriptome for the parasite Schistocephalus solidus: insights into the molecular evolution of parasitism.</title>
        <authorList>
            <person name="Hebert F.O."/>
            <person name="Grambauer S."/>
            <person name="Barber I."/>
            <person name="Landry C.R."/>
            <person name="Aubin-Horth N."/>
        </authorList>
    </citation>
    <scope>NUCLEOTIDE SEQUENCE</scope>
</reference>
<dbReference type="PANTHER" id="PTHR14919:SF0">
    <property type="entry name" value="SPERM FLAGELLAR PROTEIN 2"/>
    <property type="match status" value="1"/>
</dbReference>